<dbReference type="InParanoid" id="A0A2P5EHY6"/>
<accession>A0A2P5EHY6</accession>
<reference evidence="2" key="1">
    <citation type="submission" date="2016-06" db="EMBL/GenBank/DDBJ databases">
        <title>Parallel loss of symbiosis genes in relatives of nitrogen-fixing non-legume Parasponia.</title>
        <authorList>
            <person name="Van Velzen R."/>
            <person name="Holmer R."/>
            <person name="Bu F."/>
            <person name="Rutten L."/>
            <person name="Van Zeijl A."/>
            <person name="Liu W."/>
            <person name="Santuari L."/>
            <person name="Cao Q."/>
            <person name="Sharma T."/>
            <person name="Shen D."/>
            <person name="Roswanjaya Y."/>
            <person name="Wardhani T."/>
            <person name="Kalhor M.S."/>
            <person name="Jansen J."/>
            <person name="Van den Hoogen J."/>
            <person name="Gungor B."/>
            <person name="Hartog M."/>
            <person name="Hontelez J."/>
            <person name="Verver J."/>
            <person name="Yang W.-C."/>
            <person name="Schijlen E."/>
            <person name="Repin R."/>
            <person name="Schilthuizen M."/>
            <person name="Schranz E."/>
            <person name="Heidstra R."/>
            <person name="Miyata K."/>
            <person name="Fedorova E."/>
            <person name="Kohlen W."/>
            <person name="Bisseling T."/>
            <person name="Smit S."/>
            <person name="Geurts R."/>
        </authorList>
    </citation>
    <scope>NUCLEOTIDE SEQUENCE [LARGE SCALE GENOMIC DNA]</scope>
    <source>
        <strain evidence="2">cv. RG33-2</strain>
    </source>
</reference>
<keyword evidence="2" id="KW-1185">Reference proteome</keyword>
<dbReference type="Proteomes" id="UP000237000">
    <property type="component" value="Unassembled WGS sequence"/>
</dbReference>
<gene>
    <name evidence="1" type="ORF">TorRG33x02_190880</name>
</gene>
<name>A0A2P5EHY6_TREOI</name>
<proteinExistence type="predicted"/>
<dbReference type="EMBL" id="JXTC01000152">
    <property type="protein sequence ID" value="PON85114.1"/>
    <property type="molecule type" value="Genomic_DNA"/>
</dbReference>
<evidence type="ECO:0000313" key="2">
    <source>
        <dbReference type="Proteomes" id="UP000237000"/>
    </source>
</evidence>
<dbReference type="AlphaFoldDB" id="A0A2P5EHY6"/>
<evidence type="ECO:0000313" key="1">
    <source>
        <dbReference type="EMBL" id="PON85114.1"/>
    </source>
</evidence>
<comment type="caution">
    <text evidence="1">The sequence shown here is derived from an EMBL/GenBank/DDBJ whole genome shotgun (WGS) entry which is preliminary data.</text>
</comment>
<sequence>MPEFNKLPELISNSKELSHLYDKAIAKRFTNTAKCFSYLSFSSYYCNLTPMGLREQMQPRFHVAIILGTCSWKKLKTADQQL</sequence>
<protein>
    <submittedName>
        <fullName evidence="1">Uncharacterized protein</fullName>
    </submittedName>
</protein>
<organism evidence="1 2">
    <name type="scientific">Trema orientale</name>
    <name type="common">Charcoal tree</name>
    <name type="synonym">Celtis orientalis</name>
    <dbReference type="NCBI Taxonomy" id="63057"/>
    <lineage>
        <taxon>Eukaryota</taxon>
        <taxon>Viridiplantae</taxon>
        <taxon>Streptophyta</taxon>
        <taxon>Embryophyta</taxon>
        <taxon>Tracheophyta</taxon>
        <taxon>Spermatophyta</taxon>
        <taxon>Magnoliopsida</taxon>
        <taxon>eudicotyledons</taxon>
        <taxon>Gunneridae</taxon>
        <taxon>Pentapetalae</taxon>
        <taxon>rosids</taxon>
        <taxon>fabids</taxon>
        <taxon>Rosales</taxon>
        <taxon>Cannabaceae</taxon>
        <taxon>Trema</taxon>
    </lineage>
</organism>